<dbReference type="Gene3D" id="3.30.559.10">
    <property type="entry name" value="Chloramphenicol acetyltransferase-like domain"/>
    <property type="match status" value="2"/>
</dbReference>
<organism evidence="3 4">
    <name type="scientific">Prunus avium</name>
    <name type="common">Cherry</name>
    <name type="synonym">Cerasus avium</name>
    <dbReference type="NCBI Taxonomy" id="42229"/>
    <lineage>
        <taxon>Eukaryota</taxon>
        <taxon>Viridiplantae</taxon>
        <taxon>Streptophyta</taxon>
        <taxon>Embryophyta</taxon>
        <taxon>Tracheophyta</taxon>
        <taxon>Spermatophyta</taxon>
        <taxon>Magnoliopsida</taxon>
        <taxon>eudicotyledons</taxon>
        <taxon>Gunneridae</taxon>
        <taxon>Pentapetalae</taxon>
        <taxon>rosids</taxon>
        <taxon>fabids</taxon>
        <taxon>Rosales</taxon>
        <taxon>Rosaceae</taxon>
        <taxon>Amygdaloideae</taxon>
        <taxon>Amygdaleae</taxon>
        <taxon>Prunus</taxon>
    </lineage>
</organism>
<dbReference type="AlphaFoldDB" id="A0A6P5SR14"/>
<dbReference type="InterPro" id="IPR050898">
    <property type="entry name" value="Plant_acyltransferase"/>
</dbReference>
<dbReference type="Pfam" id="PF02458">
    <property type="entry name" value="Transferase"/>
    <property type="match status" value="1"/>
</dbReference>
<dbReference type="PANTHER" id="PTHR31147:SF66">
    <property type="entry name" value="OS05G0315700 PROTEIN"/>
    <property type="match status" value="1"/>
</dbReference>
<dbReference type="PANTHER" id="PTHR31147">
    <property type="entry name" value="ACYL TRANSFERASE 4"/>
    <property type="match status" value="1"/>
</dbReference>
<keyword evidence="3" id="KW-1185">Reference proteome</keyword>
<evidence type="ECO:0000313" key="3">
    <source>
        <dbReference type="Proteomes" id="UP000515124"/>
    </source>
</evidence>
<dbReference type="KEGG" id="pavi:110758516"/>
<dbReference type="InterPro" id="IPR023213">
    <property type="entry name" value="CAT-like_dom_sf"/>
</dbReference>
<dbReference type="Proteomes" id="UP000515124">
    <property type="component" value="Unplaced"/>
</dbReference>
<evidence type="ECO:0000256" key="2">
    <source>
        <dbReference type="ARBA" id="ARBA00022679"/>
    </source>
</evidence>
<dbReference type="GO" id="GO:0016740">
    <property type="term" value="F:transferase activity"/>
    <property type="evidence" value="ECO:0007669"/>
    <property type="project" value="UniProtKB-KW"/>
</dbReference>
<comment type="similarity">
    <text evidence="1">Belongs to the plant acyltransferase family.</text>
</comment>
<dbReference type="GO" id="GO:0009836">
    <property type="term" value="P:fruit ripening, climacteric"/>
    <property type="evidence" value="ECO:0007669"/>
    <property type="project" value="UniProtKB-ARBA"/>
</dbReference>
<accession>A0A6P5SR14</accession>
<protein>
    <submittedName>
        <fullName evidence="4">Methanol O-anthraniloyltransferase-like</fullName>
    </submittedName>
</protein>
<dbReference type="GeneID" id="110758516"/>
<keyword evidence="2" id="KW-0808">Transferase</keyword>
<sequence length="449" mass="49917">MGSFSSPCTLVFQVKRLEPELVTPAKPTPHEQKVLSEIDNQEGLRFQTPFILSYNNNPSLKQNDPVKVIREALGRALVHYYPLAGRVRKGLYGKLMVDCNGEGVLFIEADADITLEELGDTLEPPCPFLEDFLYNVPGSDDIIGTPLLLIQVTRLKCGGFIFALRLNHTLCDAVGLGQFLNAVGEIARGANAPSIPPVWERELLNARDSPRVTYTHHEYGDQNISQGSVIACKDQQDLVQKCLYFGPEEIRAARKHLPPHLTCSTFELITACTWKCRTIALAMDPDEVVRLSLVVNARGKRDNVVLPLGFYGNGIGFPGVVSTAELLCQNPLGYAVDLVKEAKYKMNQDYIKSVADLLVLRGWPPLTLAGNNFILSDNTRTGVGEVDFGWGKPIIAGPAKSVNLISFYVRDSNQKEKYRILVPVCLPFRSVERFEQEFKRLTLEPEEEG</sequence>
<name>A0A6P5SR14_PRUAV</name>
<reference evidence="4" key="1">
    <citation type="submission" date="2025-08" db="UniProtKB">
        <authorList>
            <consortium name="RefSeq"/>
        </authorList>
    </citation>
    <scope>IDENTIFICATION</scope>
</reference>
<proteinExistence type="inferred from homology"/>
<gene>
    <name evidence="4" type="primary">LOC110758516</name>
</gene>
<dbReference type="RefSeq" id="XP_021816086.1">
    <property type="nucleotide sequence ID" value="XM_021960394.1"/>
</dbReference>
<evidence type="ECO:0000256" key="1">
    <source>
        <dbReference type="ARBA" id="ARBA00009861"/>
    </source>
</evidence>
<evidence type="ECO:0000313" key="4">
    <source>
        <dbReference type="RefSeq" id="XP_021816086.1"/>
    </source>
</evidence>